<name>M8DAN1_9BACL</name>
<feature type="region of interest" description="Disordered" evidence="1">
    <location>
        <begin position="56"/>
        <end position="85"/>
    </location>
</feature>
<organism evidence="2 3">
    <name type="scientific">Brevibacillus borstelensis AK1</name>
    <dbReference type="NCBI Taxonomy" id="1300222"/>
    <lineage>
        <taxon>Bacteria</taxon>
        <taxon>Bacillati</taxon>
        <taxon>Bacillota</taxon>
        <taxon>Bacilli</taxon>
        <taxon>Bacillales</taxon>
        <taxon>Paenibacillaceae</taxon>
        <taxon>Brevibacillus</taxon>
    </lineage>
</organism>
<keyword evidence="3" id="KW-1185">Reference proteome</keyword>
<dbReference type="AlphaFoldDB" id="M8DAN1"/>
<sequence length="105" mass="12049">MSLYFRRYREAPIPGRKGACYFALPDRKGVYICWKSLACGRTICISFTAKDWGGIRKQETGNKKQETRNKKQATSNKQPATSNQQPAFPWTAVCWKACRFTSFLT</sequence>
<evidence type="ECO:0000313" key="3">
    <source>
        <dbReference type="Proteomes" id="UP000012081"/>
    </source>
</evidence>
<evidence type="ECO:0000256" key="1">
    <source>
        <dbReference type="SAM" id="MobiDB-lite"/>
    </source>
</evidence>
<feature type="compositionally biased region" description="Polar residues" evidence="1">
    <location>
        <begin position="72"/>
        <end position="85"/>
    </location>
</feature>
<evidence type="ECO:0000313" key="2">
    <source>
        <dbReference type="EMBL" id="EMT50377.1"/>
    </source>
</evidence>
<reference evidence="2 3" key="1">
    <citation type="submission" date="2013-03" db="EMBL/GenBank/DDBJ databases">
        <title>Assembly of a new bacterial strain Brevibacillus borstelensis AK1.</title>
        <authorList>
            <person name="Rajan I."/>
            <person name="PoliReddy D."/>
            <person name="Sugumar T."/>
            <person name="Rathinam K."/>
            <person name="Alqarawi S."/>
            <person name="Khalil A.B."/>
            <person name="Sivakumar N."/>
        </authorList>
    </citation>
    <scope>NUCLEOTIDE SEQUENCE [LARGE SCALE GENOMIC DNA]</scope>
    <source>
        <strain evidence="2 3">AK1</strain>
    </source>
</reference>
<comment type="caution">
    <text evidence="2">The sequence shown here is derived from an EMBL/GenBank/DDBJ whole genome shotgun (WGS) entry which is preliminary data.</text>
</comment>
<protein>
    <submittedName>
        <fullName evidence="2">Uncharacterized protein</fullName>
    </submittedName>
</protein>
<dbReference type="Proteomes" id="UP000012081">
    <property type="component" value="Unassembled WGS sequence"/>
</dbReference>
<proteinExistence type="predicted"/>
<feature type="compositionally biased region" description="Basic and acidic residues" evidence="1">
    <location>
        <begin position="56"/>
        <end position="69"/>
    </location>
</feature>
<dbReference type="EMBL" id="APBN01000016">
    <property type="protein sequence ID" value="EMT50377.1"/>
    <property type="molecule type" value="Genomic_DNA"/>
</dbReference>
<accession>M8DAN1</accession>
<gene>
    <name evidence="2" type="ORF">I532_22527</name>
</gene>